<evidence type="ECO:0000313" key="2">
    <source>
        <dbReference type="EMBL" id="QEE17405.1"/>
    </source>
</evidence>
<dbReference type="AlphaFoldDB" id="A0A5B9DEF5"/>
<proteinExistence type="predicted"/>
<protein>
    <submittedName>
        <fullName evidence="2">Uncharacterized protein</fullName>
    </submittedName>
</protein>
<dbReference type="EMBL" id="CP042905">
    <property type="protein sequence ID" value="QEE17405.1"/>
    <property type="molecule type" value="Genomic_DNA"/>
</dbReference>
<evidence type="ECO:0000256" key="1">
    <source>
        <dbReference type="SAM" id="Phobius"/>
    </source>
</evidence>
<sequence>MIRTMAKNGIVKPLNLSIRDFDDGIDGDFKGRSEFILIHLIYLKFLEFLFSFLMTQKMNNSVVFDFLK</sequence>
<gene>
    <name evidence="2" type="ORF">DSAG12_03240</name>
</gene>
<name>A0A5B9DEF5_9ARCH</name>
<keyword evidence="1" id="KW-1133">Transmembrane helix</keyword>
<reference evidence="2" key="1">
    <citation type="journal article" date="2020" name="Nature">
        <title>Isolation of an archaeon at the prokaryote-eukaryote interface.</title>
        <authorList>
            <person name="Imachi H."/>
            <person name="Nobu M.K."/>
            <person name="Nakahara N."/>
            <person name="Morono Y."/>
            <person name="Ogawara M."/>
            <person name="Takaki Y."/>
            <person name="Takano Y."/>
            <person name="Uematsu K."/>
            <person name="Ikuta T."/>
            <person name="Ito M."/>
            <person name="Matsui Y."/>
            <person name="Miyazaki M."/>
            <person name="Murata K."/>
            <person name="Saito Y."/>
            <person name="Sakai S."/>
            <person name="Song C."/>
            <person name="Tasumi E."/>
            <person name="Yamanaka Y."/>
            <person name="Yamaguchi T."/>
            <person name="Kamagata Y."/>
            <person name="Tamaki H."/>
            <person name="Takai K."/>
        </authorList>
    </citation>
    <scope>NUCLEOTIDE SEQUENCE [LARGE SCALE GENOMIC DNA]</scope>
    <source>
        <strain evidence="2">MK-D1</strain>
    </source>
</reference>
<keyword evidence="1" id="KW-0812">Transmembrane</keyword>
<feature type="transmembrane region" description="Helical" evidence="1">
    <location>
        <begin position="35"/>
        <end position="54"/>
    </location>
</feature>
<organism evidence="2">
    <name type="scientific">Promethearchaeum syntrophicum</name>
    <dbReference type="NCBI Taxonomy" id="2594042"/>
    <lineage>
        <taxon>Archaea</taxon>
        <taxon>Promethearchaeati</taxon>
        <taxon>Promethearchaeota</taxon>
        <taxon>Promethearchaeia</taxon>
        <taxon>Promethearchaeales</taxon>
        <taxon>Promethearchaeaceae</taxon>
        <taxon>Promethearchaeum</taxon>
    </lineage>
</organism>
<keyword evidence="1" id="KW-0472">Membrane</keyword>
<accession>A0A5B9DEF5</accession>